<organism evidence="2">
    <name type="scientific">Nitrosopumilus spindle-shaped virus</name>
    <dbReference type="NCBI Taxonomy" id="2508184"/>
    <lineage>
        <taxon>Viruses</taxon>
        <taxon>Viruses incertae sedis</taxon>
        <taxon>Thaspiviridae</taxon>
        <taxon>Nitmarvirus</taxon>
        <taxon>Nitmarvirus maris</taxon>
        <taxon>Nitmarvirus NSV1</taxon>
    </lineage>
</organism>
<evidence type="ECO:0000256" key="1">
    <source>
        <dbReference type="SAM" id="Phobius"/>
    </source>
</evidence>
<name>A0A514K386_9VIRU</name>
<feature type="transmembrane region" description="Helical" evidence="1">
    <location>
        <begin position="42"/>
        <end position="62"/>
    </location>
</feature>
<protein>
    <recommendedName>
        <fullName evidence="3">Transmembrane protein</fullName>
    </recommendedName>
</protein>
<keyword evidence="1" id="KW-0472">Membrane</keyword>
<dbReference type="EMBL" id="MK570058">
    <property type="protein sequence ID" value="QDI74096.1"/>
    <property type="molecule type" value="Genomic_DNA"/>
</dbReference>
<feature type="transmembrane region" description="Helical" evidence="1">
    <location>
        <begin position="15"/>
        <end position="36"/>
    </location>
</feature>
<keyword evidence="1" id="KW-1133">Transmembrane helix</keyword>
<evidence type="ECO:0000313" key="2">
    <source>
        <dbReference type="EMBL" id="QDI74096.1"/>
    </source>
</evidence>
<reference evidence="2" key="1">
    <citation type="submission" date="2019-02" db="EMBL/GenBank/DDBJ databases">
        <title>Spindle-shaped viruses infect a marine ammonia-oxidizing thaumarchaeon.</title>
        <authorList>
            <person name="Kim J.-G."/>
            <person name="Kim S.-J."/>
            <person name="Rhee S.-K."/>
        </authorList>
    </citation>
    <scope>NUCLEOTIDE SEQUENCE [LARGE SCALE GENOMIC DNA]</scope>
    <source>
        <strain evidence="2">NSV6</strain>
    </source>
</reference>
<keyword evidence="1" id="KW-0812">Transmembrane</keyword>
<sequence length="74" mass="8374">MSKPQGNLEEFISNLRVYFIMCIVIGVSLSLIGTFLPSDLMFIMGMLALVMAIGVGVMDFIYRVKDKRLKEKLK</sequence>
<proteinExistence type="predicted"/>
<accession>A0A514K386</accession>
<evidence type="ECO:0008006" key="3">
    <source>
        <dbReference type="Google" id="ProtNLM"/>
    </source>
</evidence>